<dbReference type="GeneID" id="108806574"/>
<evidence type="ECO:0000313" key="2">
    <source>
        <dbReference type="RefSeq" id="XP_018434225.1"/>
    </source>
</evidence>
<evidence type="ECO:0000313" key="1">
    <source>
        <dbReference type="Proteomes" id="UP000504610"/>
    </source>
</evidence>
<accession>A0A6J0JF37</accession>
<protein>
    <submittedName>
        <fullName evidence="2">Uncharacterized protein LOC108806574</fullName>
    </submittedName>
</protein>
<dbReference type="OrthoDB" id="1723198at2759"/>
<dbReference type="RefSeq" id="XP_018434225.1">
    <property type="nucleotide sequence ID" value="XM_018578723.2"/>
</dbReference>
<organism evidence="1 2">
    <name type="scientific">Raphanus sativus</name>
    <name type="common">Radish</name>
    <name type="synonym">Raphanus raphanistrum var. sativus</name>
    <dbReference type="NCBI Taxonomy" id="3726"/>
    <lineage>
        <taxon>Eukaryota</taxon>
        <taxon>Viridiplantae</taxon>
        <taxon>Streptophyta</taxon>
        <taxon>Embryophyta</taxon>
        <taxon>Tracheophyta</taxon>
        <taxon>Spermatophyta</taxon>
        <taxon>Magnoliopsida</taxon>
        <taxon>eudicotyledons</taxon>
        <taxon>Gunneridae</taxon>
        <taxon>Pentapetalae</taxon>
        <taxon>rosids</taxon>
        <taxon>malvids</taxon>
        <taxon>Brassicales</taxon>
        <taxon>Brassicaceae</taxon>
        <taxon>Brassiceae</taxon>
        <taxon>Raphanus</taxon>
    </lineage>
</organism>
<dbReference type="Proteomes" id="UP000504610">
    <property type="component" value="Chromosome 6"/>
</dbReference>
<sequence>MPYLAYIYDQNLFNSVSTLLPKKKLCFDPFGMEVLRAAPEPENTSDPLLGDSSCCSCLAVSSWWQRKTIDLHSNHRHEPRWWMRAFLKIREWSEIVAGPRWKTFIRQFNRDQRRGRAWDDSARHKYDTLSYKLNFKDEGEDEDDDDEAGFGGFRSFSVRYASVPVVFGKAPAVISIDSVK</sequence>
<reference evidence="1" key="1">
    <citation type="journal article" date="2019" name="Database">
        <title>The radish genome database (RadishGD): an integrated information resource for radish genomics.</title>
        <authorList>
            <person name="Yu H.J."/>
            <person name="Baek S."/>
            <person name="Lee Y.J."/>
            <person name="Cho A."/>
            <person name="Mun J.H."/>
        </authorList>
    </citation>
    <scope>NUCLEOTIDE SEQUENCE [LARGE SCALE GENOMIC DNA]</scope>
    <source>
        <strain evidence="1">cv. WK10039</strain>
    </source>
</reference>
<dbReference type="PANTHER" id="PTHR47076:SF11">
    <property type="entry name" value="BNAA06G16930D PROTEIN"/>
    <property type="match status" value="1"/>
</dbReference>
<dbReference type="PANTHER" id="PTHR47076">
    <property type="entry name" value="NHL DOMAIN PROTEIN"/>
    <property type="match status" value="1"/>
</dbReference>
<dbReference type="AlphaFoldDB" id="A0A6J0JF37"/>
<keyword evidence="1" id="KW-1185">Reference proteome</keyword>
<name>A0A6J0JF37_RAPSA</name>
<reference evidence="2" key="2">
    <citation type="submission" date="2025-08" db="UniProtKB">
        <authorList>
            <consortium name="RefSeq"/>
        </authorList>
    </citation>
    <scope>IDENTIFICATION</scope>
    <source>
        <tissue evidence="2">Leaf</tissue>
    </source>
</reference>
<proteinExistence type="predicted"/>
<dbReference type="KEGG" id="rsz:108806574"/>
<gene>
    <name evidence="2" type="primary">LOC108806574</name>
</gene>